<evidence type="ECO:0000313" key="4">
    <source>
        <dbReference type="Proteomes" id="UP001139125"/>
    </source>
</evidence>
<keyword evidence="1" id="KW-1133">Transmembrane helix</keyword>
<dbReference type="Proteomes" id="UP001139125">
    <property type="component" value="Unassembled WGS sequence"/>
</dbReference>
<dbReference type="AlphaFoldDB" id="A0A9X2RGN1"/>
<keyword evidence="1" id="KW-0472">Membrane</keyword>
<keyword evidence="3" id="KW-0482">Metalloprotease</keyword>
<dbReference type="InterPro" id="IPR003675">
    <property type="entry name" value="Rce1/LyrA-like_dom"/>
</dbReference>
<proteinExistence type="predicted"/>
<evidence type="ECO:0000313" key="3">
    <source>
        <dbReference type="EMBL" id="MCP9291643.1"/>
    </source>
</evidence>
<feature type="transmembrane region" description="Helical" evidence="1">
    <location>
        <begin position="164"/>
        <end position="182"/>
    </location>
</feature>
<evidence type="ECO:0000259" key="2">
    <source>
        <dbReference type="Pfam" id="PF02517"/>
    </source>
</evidence>
<keyword evidence="3" id="KW-0645">Protease</keyword>
<dbReference type="GO" id="GO:0004175">
    <property type="term" value="F:endopeptidase activity"/>
    <property type="evidence" value="ECO:0007669"/>
    <property type="project" value="UniProtKB-ARBA"/>
</dbReference>
<dbReference type="GO" id="GO:0008237">
    <property type="term" value="F:metallopeptidase activity"/>
    <property type="evidence" value="ECO:0007669"/>
    <property type="project" value="UniProtKB-KW"/>
</dbReference>
<gene>
    <name evidence="3" type="ORF">NM125_08630</name>
</gene>
<keyword evidence="4" id="KW-1185">Reference proteome</keyword>
<organism evidence="3 4">
    <name type="scientific">Gracilimonas sediminicola</name>
    <dbReference type="NCBI Taxonomy" id="2952158"/>
    <lineage>
        <taxon>Bacteria</taxon>
        <taxon>Pseudomonadati</taxon>
        <taxon>Balneolota</taxon>
        <taxon>Balneolia</taxon>
        <taxon>Balneolales</taxon>
        <taxon>Balneolaceae</taxon>
        <taxon>Gracilimonas</taxon>
    </lineage>
</organism>
<reference evidence="3" key="1">
    <citation type="submission" date="2022-06" db="EMBL/GenBank/DDBJ databases">
        <title>Gracilimonas sp. CAU 1638 isolated from sea sediment.</title>
        <authorList>
            <person name="Kim W."/>
        </authorList>
    </citation>
    <scope>NUCLEOTIDE SEQUENCE</scope>
    <source>
        <strain evidence="3">CAU 1638</strain>
    </source>
</reference>
<feature type="transmembrane region" description="Helical" evidence="1">
    <location>
        <begin position="43"/>
        <end position="61"/>
    </location>
</feature>
<dbReference type="PANTHER" id="PTHR39430:SF1">
    <property type="entry name" value="PROTEASE"/>
    <property type="match status" value="1"/>
</dbReference>
<protein>
    <submittedName>
        <fullName evidence="3">CPBP family intramembrane metalloprotease</fullName>
    </submittedName>
</protein>
<feature type="transmembrane region" description="Helical" evidence="1">
    <location>
        <begin position="16"/>
        <end position="37"/>
    </location>
</feature>
<dbReference type="RefSeq" id="WP_255134506.1">
    <property type="nucleotide sequence ID" value="NZ_JANDBC010000001.1"/>
</dbReference>
<feature type="domain" description="CAAX prenyl protease 2/Lysostaphin resistance protein A-like" evidence="2">
    <location>
        <begin position="123"/>
        <end position="224"/>
    </location>
</feature>
<feature type="transmembrane region" description="Helical" evidence="1">
    <location>
        <begin position="188"/>
        <end position="208"/>
    </location>
</feature>
<feature type="transmembrane region" description="Helical" evidence="1">
    <location>
        <begin position="120"/>
        <end position="137"/>
    </location>
</feature>
<name>A0A9X2RGN1_9BACT</name>
<dbReference type="GO" id="GO:0080120">
    <property type="term" value="P:CAAX-box protein maturation"/>
    <property type="evidence" value="ECO:0007669"/>
    <property type="project" value="UniProtKB-ARBA"/>
</dbReference>
<evidence type="ECO:0000256" key="1">
    <source>
        <dbReference type="SAM" id="Phobius"/>
    </source>
</evidence>
<comment type="caution">
    <text evidence="3">The sequence shown here is derived from an EMBL/GenBank/DDBJ whole genome shotgun (WGS) entry which is preliminary data.</text>
</comment>
<accession>A0A9X2RGN1</accession>
<keyword evidence="3" id="KW-0378">Hydrolase</keyword>
<dbReference type="Pfam" id="PF02517">
    <property type="entry name" value="Rce1-like"/>
    <property type="match status" value="1"/>
</dbReference>
<keyword evidence="1" id="KW-0812">Transmembrane</keyword>
<dbReference type="PANTHER" id="PTHR39430">
    <property type="entry name" value="MEMBRANE-ASSOCIATED PROTEASE-RELATED"/>
    <property type="match status" value="1"/>
</dbReference>
<dbReference type="EMBL" id="JANDBC010000001">
    <property type="protein sequence ID" value="MCP9291643.1"/>
    <property type="molecule type" value="Genomic_DNA"/>
</dbReference>
<feature type="transmembrane region" description="Helical" evidence="1">
    <location>
        <begin position="262"/>
        <end position="281"/>
    </location>
</feature>
<sequence length="309" mass="34167">MQNPFFNSEENRLRSLFRVLLFIFLFVFMMVIPSLIPYTALDYIGRSILTLGLFYIMFRYVDGRPWSFSGLNLDRTWFMECAAGIVIAAVAMGLIFLTLWQTGGLEITSFSWNRSGETFWLIPLLIFFVQMASVGFYEEVMARGYLLPNITEGFTFGNITPQKAAIIAVIISSGIFGLGHAGNPNANITAVVNIVLAGVMLAVPFIITGRLGLSIGIHFSWNFFQGGIFGFRVSGMEVRNSLIQIQQSGPDWWTGASFGPEAGLIGVLGILLILGLTVLYLKQSGVRIGYADLFSNTFTEQKTIAEEAP</sequence>
<feature type="transmembrane region" description="Helical" evidence="1">
    <location>
        <begin position="81"/>
        <end position="100"/>
    </location>
</feature>